<evidence type="ECO:0000313" key="4">
    <source>
        <dbReference type="EMBL" id="KAJ7754159.1"/>
    </source>
</evidence>
<evidence type="ECO:0000259" key="3">
    <source>
        <dbReference type="Pfam" id="PF07976"/>
    </source>
</evidence>
<evidence type="ECO:0000313" key="5">
    <source>
        <dbReference type="Proteomes" id="UP001215280"/>
    </source>
</evidence>
<keyword evidence="1" id="KW-0560">Oxidoreductase</keyword>
<name>A0AAD7J1C7_9AGAR</name>
<dbReference type="AlphaFoldDB" id="A0AAD7J1C7"/>
<feature type="domain" description="Phenol hydroxylase-like C-terminal dimerisation" evidence="3">
    <location>
        <begin position="107"/>
        <end position="159"/>
    </location>
</feature>
<dbReference type="Pfam" id="PF07976">
    <property type="entry name" value="Phe_hydrox_dim"/>
    <property type="match status" value="1"/>
</dbReference>
<comment type="caution">
    <text evidence="4">The sequence shown here is derived from an EMBL/GenBank/DDBJ whole genome shotgun (WGS) entry which is preliminary data.</text>
</comment>
<dbReference type="Gene3D" id="3.40.30.20">
    <property type="match status" value="1"/>
</dbReference>
<gene>
    <name evidence="4" type="ORF">DFH07DRAFT_959865</name>
</gene>
<dbReference type="SUPFAM" id="SSF52833">
    <property type="entry name" value="Thioredoxin-like"/>
    <property type="match status" value="1"/>
</dbReference>
<dbReference type="EMBL" id="JARJLG010000068">
    <property type="protein sequence ID" value="KAJ7754159.1"/>
    <property type="molecule type" value="Genomic_DNA"/>
</dbReference>
<keyword evidence="2" id="KW-0472">Membrane</keyword>
<sequence>MASYDILVPFVGTFICYGIFHILQFLHCQVTYPLRYVSGPRNPSFVLGNFNEMLDDSKLTEKWRREYGSSFLFKGLYSISQLHVSDINAVTHILENTGLYQRPPHTRDTMVLEDRAGHAYRGYGLDADELTIVVVRPDGVVGAVISAADGVETYFRKIFV</sequence>
<dbReference type="Proteomes" id="UP001215280">
    <property type="component" value="Unassembled WGS sequence"/>
</dbReference>
<protein>
    <recommendedName>
        <fullName evidence="3">Phenol hydroxylase-like C-terminal dimerisation domain-containing protein</fullName>
    </recommendedName>
</protein>
<feature type="transmembrane region" description="Helical" evidence="2">
    <location>
        <begin position="6"/>
        <end position="26"/>
    </location>
</feature>
<accession>A0AAD7J1C7</accession>
<dbReference type="InterPro" id="IPR036249">
    <property type="entry name" value="Thioredoxin-like_sf"/>
</dbReference>
<reference evidence="4" key="1">
    <citation type="submission" date="2023-03" db="EMBL/GenBank/DDBJ databases">
        <title>Massive genome expansion in bonnet fungi (Mycena s.s.) driven by repeated elements and novel gene families across ecological guilds.</title>
        <authorList>
            <consortium name="Lawrence Berkeley National Laboratory"/>
            <person name="Harder C.B."/>
            <person name="Miyauchi S."/>
            <person name="Viragh M."/>
            <person name="Kuo A."/>
            <person name="Thoen E."/>
            <person name="Andreopoulos B."/>
            <person name="Lu D."/>
            <person name="Skrede I."/>
            <person name="Drula E."/>
            <person name="Henrissat B."/>
            <person name="Morin E."/>
            <person name="Kohler A."/>
            <person name="Barry K."/>
            <person name="LaButti K."/>
            <person name="Morin E."/>
            <person name="Salamov A."/>
            <person name="Lipzen A."/>
            <person name="Mereny Z."/>
            <person name="Hegedus B."/>
            <person name="Baldrian P."/>
            <person name="Stursova M."/>
            <person name="Weitz H."/>
            <person name="Taylor A."/>
            <person name="Grigoriev I.V."/>
            <person name="Nagy L.G."/>
            <person name="Martin F."/>
            <person name="Kauserud H."/>
        </authorList>
    </citation>
    <scope>NUCLEOTIDE SEQUENCE</scope>
    <source>
        <strain evidence="4">CBHHK188m</strain>
    </source>
</reference>
<organism evidence="4 5">
    <name type="scientific">Mycena maculata</name>
    <dbReference type="NCBI Taxonomy" id="230809"/>
    <lineage>
        <taxon>Eukaryota</taxon>
        <taxon>Fungi</taxon>
        <taxon>Dikarya</taxon>
        <taxon>Basidiomycota</taxon>
        <taxon>Agaricomycotina</taxon>
        <taxon>Agaricomycetes</taxon>
        <taxon>Agaricomycetidae</taxon>
        <taxon>Agaricales</taxon>
        <taxon>Marasmiineae</taxon>
        <taxon>Mycenaceae</taxon>
        <taxon>Mycena</taxon>
    </lineage>
</organism>
<keyword evidence="2" id="KW-0812">Transmembrane</keyword>
<dbReference type="InterPro" id="IPR012941">
    <property type="entry name" value="Phe_hydrox_C_dim_dom"/>
</dbReference>
<evidence type="ECO:0000256" key="2">
    <source>
        <dbReference type="SAM" id="Phobius"/>
    </source>
</evidence>
<keyword evidence="5" id="KW-1185">Reference proteome</keyword>
<dbReference type="GO" id="GO:0016491">
    <property type="term" value="F:oxidoreductase activity"/>
    <property type="evidence" value="ECO:0007669"/>
    <property type="project" value="UniProtKB-KW"/>
</dbReference>
<proteinExistence type="predicted"/>
<keyword evidence="2" id="KW-1133">Transmembrane helix</keyword>
<dbReference type="InterPro" id="IPR038220">
    <property type="entry name" value="PHOX_C_sf"/>
</dbReference>
<evidence type="ECO:0000256" key="1">
    <source>
        <dbReference type="ARBA" id="ARBA00023002"/>
    </source>
</evidence>